<dbReference type="InterPro" id="IPR014030">
    <property type="entry name" value="Ketoacyl_synth_N"/>
</dbReference>
<comment type="pathway">
    <text evidence="1">Lipid metabolism; mycolic acid biosynthesis.</text>
</comment>
<evidence type="ECO:0000259" key="5">
    <source>
        <dbReference type="PROSITE" id="PS52004"/>
    </source>
</evidence>
<evidence type="ECO:0000256" key="3">
    <source>
        <dbReference type="ARBA" id="ARBA00022679"/>
    </source>
</evidence>
<dbReference type="PANTHER" id="PTHR11712">
    <property type="entry name" value="POLYKETIDE SYNTHASE-RELATED"/>
    <property type="match status" value="1"/>
</dbReference>
<keyword evidence="7" id="KW-1185">Reference proteome</keyword>
<dbReference type="PROSITE" id="PS52004">
    <property type="entry name" value="KS3_2"/>
    <property type="match status" value="1"/>
</dbReference>
<sequence length="769" mass="79087">MTHQEIAVTGVGLITAAGATTEECWDAISNGRSGIRINTLFDTSQLRTEWAGMVEAPLREDLDRCYALAERAIREAFAGADFDPARSDRRVAVVVGSSLGAMPTLEAEHRRFVETSGFDHVAVANSQLHCVADWIAGEFGISGPRIVTSNACAASAVAVGYAAELLWNDEVDVVLCGGVDPLASLSAHGFTCLGALDPQPCSPMAASTGISLGEGAGFMILERTDEARDRGARVIAEVAGYGLTLDGYHQTAPDPTGEGAARSITEALRTAGLHADDIDYVNLHGTGTPTNDVVEPKAIRAVFGKDAPPASTTKSMIGHTLGAAGAVEAVCCILAIATDLQPPTVNTRGLEGATGLDIVPDIGRSAKTDVVLSNSFAFGGNNASLVITRAGQTRDEHIAPRRVRTTAVITGMSAIAGTATSTEETVAAVASGTPLFGVETIEPSEKSMLFGKANIRGLSKGVNPAKLRRMDPLSILAAAATNDLLKKFGKLTRAEAEETGVIFATGYGPTTAVSDFHRGIVEHGAAGANALVFPNTVVNAAAGHLAMLNRFRGYTATISTGGTSAIAALHLANRVIERGAAKRILVVIADEFPEMAARTVAGFPGYRGVEEAETGDGMVLSEGCAAFLVESEDAATARGVTPVAALEGFGSAGDTDGVGRIDPKGTHWSSAMSTALQQAGIDATDVDAVVPSAVGSDLLSRAEHSAFAATGLADSARHLFKNTTGETFGSSSAIGLVTALSTPEGPSRVLVSAQAYGGSYAALVARRLS</sequence>
<reference evidence="6" key="1">
    <citation type="submission" date="2022-12" db="EMBL/GenBank/DDBJ databases">
        <authorList>
            <person name="Krivoruchko A.V."/>
            <person name="Elkin A."/>
        </authorList>
    </citation>
    <scope>NUCLEOTIDE SEQUENCE</scope>
    <source>
        <strain evidence="6">IEGM 1391</strain>
    </source>
</reference>
<comment type="caution">
    <text evidence="6">The sequence shown here is derived from an EMBL/GenBank/DDBJ whole genome shotgun (WGS) entry which is preliminary data.</text>
</comment>
<dbReference type="InterPro" id="IPR016039">
    <property type="entry name" value="Thiolase-like"/>
</dbReference>
<dbReference type="Pfam" id="PF02801">
    <property type="entry name" value="Ketoacyl-synt_C"/>
    <property type="match status" value="2"/>
</dbReference>
<dbReference type="PANTHER" id="PTHR11712:SF320">
    <property type="entry name" value="BETA-KETOACYL SYNTHASE"/>
    <property type="match status" value="1"/>
</dbReference>
<dbReference type="InterPro" id="IPR014031">
    <property type="entry name" value="Ketoacyl_synth_C"/>
</dbReference>
<comment type="similarity">
    <text evidence="2 4">Belongs to the thiolase-like superfamily. Beta-ketoacyl-ACP synthases family.</text>
</comment>
<dbReference type="Proteomes" id="UP001081071">
    <property type="component" value="Unassembled WGS sequence"/>
</dbReference>
<dbReference type="SMART" id="SM00825">
    <property type="entry name" value="PKS_KS"/>
    <property type="match status" value="1"/>
</dbReference>
<evidence type="ECO:0000256" key="1">
    <source>
        <dbReference type="ARBA" id="ARBA00004796"/>
    </source>
</evidence>
<protein>
    <submittedName>
        <fullName evidence="6">Beta-ketoacyl-[acyl-carrier-protein] synthase family protein</fullName>
    </submittedName>
</protein>
<dbReference type="RefSeq" id="WP_269601765.1">
    <property type="nucleotide sequence ID" value="NZ_JAPWIJ010000001.1"/>
</dbReference>
<evidence type="ECO:0000313" key="6">
    <source>
        <dbReference type="EMBL" id="MCZ4517156.1"/>
    </source>
</evidence>
<evidence type="ECO:0000256" key="2">
    <source>
        <dbReference type="ARBA" id="ARBA00008467"/>
    </source>
</evidence>
<dbReference type="Pfam" id="PF00109">
    <property type="entry name" value="ketoacyl-synt"/>
    <property type="match status" value="2"/>
</dbReference>
<dbReference type="InterPro" id="IPR020841">
    <property type="entry name" value="PKS_Beta-ketoAc_synthase_dom"/>
</dbReference>
<evidence type="ECO:0000256" key="4">
    <source>
        <dbReference type="RuleBase" id="RU003694"/>
    </source>
</evidence>
<feature type="domain" description="Ketosynthase family 3 (KS3)" evidence="5">
    <location>
        <begin position="3"/>
        <end position="389"/>
    </location>
</feature>
<dbReference type="SUPFAM" id="SSF53901">
    <property type="entry name" value="Thiolase-like"/>
    <property type="match status" value="3"/>
</dbReference>
<proteinExistence type="inferred from homology"/>
<keyword evidence="3 4" id="KW-0808">Transferase</keyword>
<name>A0ABT4MBQ3_9NOCA</name>
<organism evidence="6 7">
    <name type="scientific">Rhodococcus ruber</name>
    <dbReference type="NCBI Taxonomy" id="1830"/>
    <lineage>
        <taxon>Bacteria</taxon>
        <taxon>Bacillati</taxon>
        <taxon>Actinomycetota</taxon>
        <taxon>Actinomycetes</taxon>
        <taxon>Mycobacteriales</taxon>
        <taxon>Nocardiaceae</taxon>
        <taxon>Rhodococcus</taxon>
    </lineage>
</organism>
<dbReference type="InterPro" id="IPR000794">
    <property type="entry name" value="Beta-ketoacyl_synthase"/>
</dbReference>
<dbReference type="EMBL" id="JAPWIJ010000001">
    <property type="protein sequence ID" value="MCZ4517156.1"/>
    <property type="molecule type" value="Genomic_DNA"/>
</dbReference>
<gene>
    <name evidence="6" type="ORF">O4220_01415</name>
</gene>
<dbReference type="CDD" id="cd00834">
    <property type="entry name" value="KAS_I_II"/>
    <property type="match status" value="1"/>
</dbReference>
<accession>A0ABT4MBQ3</accession>
<evidence type="ECO:0000313" key="7">
    <source>
        <dbReference type="Proteomes" id="UP001081071"/>
    </source>
</evidence>
<dbReference type="Gene3D" id="3.40.47.10">
    <property type="match status" value="3"/>
</dbReference>